<evidence type="ECO:0000256" key="2">
    <source>
        <dbReference type="SAM" id="Phobius"/>
    </source>
</evidence>
<keyword evidence="2" id="KW-0472">Membrane</keyword>
<dbReference type="InterPro" id="IPR013549">
    <property type="entry name" value="DUF1731"/>
</dbReference>
<dbReference type="KEGG" id="cmb:CSW64_18965"/>
<feature type="transmembrane region" description="Helical" evidence="2">
    <location>
        <begin position="64"/>
        <end position="85"/>
    </location>
</feature>
<dbReference type="RefSeq" id="WP_099623568.1">
    <property type="nucleotide sequence ID" value="NZ_CP024201.1"/>
</dbReference>
<dbReference type="NCBIfam" id="TIGR01777">
    <property type="entry name" value="yfcH"/>
    <property type="match status" value="1"/>
</dbReference>
<evidence type="ECO:0000313" key="5">
    <source>
        <dbReference type="EMBL" id="ATQ44320.1"/>
    </source>
</evidence>
<organism evidence="5 6">
    <name type="scientific">Caulobacter mirabilis</name>
    <dbReference type="NCBI Taxonomy" id="69666"/>
    <lineage>
        <taxon>Bacteria</taxon>
        <taxon>Pseudomonadati</taxon>
        <taxon>Pseudomonadota</taxon>
        <taxon>Alphaproteobacteria</taxon>
        <taxon>Caulobacterales</taxon>
        <taxon>Caulobacteraceae</taxon>
        <taxon>Caulobacter</taxon>
    </lineage>
</organism>
<dbReference type="SUPFAM" id="SSF51735">
    <property type="entry name" value="NAD(P)-binding Rossmann-fold domains"/>
    <property type="match status" value="1"/>
</dbReference>
<name>A0A2D2B223_9CAUL</name>
<dbReference type="Proteomes" id="UP000228945">
    <property type="component" value="Chromosome"/>
</dbReference>
<dbReference type="Pfam" id="PF01370">
    <property type="entry name" value="Epimerase"/>
    <property type="match status" value="1"/>
</dbReference>
<sequence length="487" mass="52311">MTAVLILLACQGLLGAIDTLWHHEATARLPSSPTARQELVLHGLREAIYAVIFLTLPWLRWEGWLAGVLAMLLAIEIVITLQDFLLEDRTRRLPPSERVLHTVMAIGYGALLALLAPVLLDWAARPAGLAFESHGALSWICTALGLGVLAWTVRDLAAGVRPAEGGIRPATASGRTVLVTGATGFIGAPLTARLLARGDRVVVLARDDIAARLRWPDAMVVRSLAEVPSDMRIEAIVNLAGAPVVAGPWTQARRRALLASRVETTRAVNALAARLDRAPAVIVGASAVGFYGDRGEEPLDEAAPAGMGFMADLVRLWEAEQTRADGVRICRLRLGMVFDWSGGPLPSLALPARFGAAAVLGTGGQFAPWIHLDDALRLMETALVDARYVGPVNAVAPEQVTQAELTRALAWRFRRPCWARVPAWPLRLMLGEMSDLFLAGQRVEPNRLRALGFRWSRPLLADALEPAEPSRAGGLPLAPHAGRSAAA</sequence>
<keyword evidence="2" id="KW-1133">Transmembrane helix</keyword>
<evidence type="ECO:0000256" key="1">
    <source>
        <dbReference type="ARBA" id="ARBA00009353"/>
    </source>
</evidence>
<evidence type="ECO:0000313" key="6">
    <source>
        <dbReference type="Proteomes" id="UP000228945"/>
    </source>
</evidence>
<keyword evidence="6" id="KW-1185">Reference proteome</keyword>
<dbReference type="AlphaFoldDB" id="A0A2D2B223"/>
<dbReference type="EMBL" id="CP024201">
    <property type="protein sequence ID" value="ATQ44320.1"/>
    <property type="molecule type" value="Genomic_DNA"/>
</dbReference>
<feature type="domain" description="DUF1731" evidence="4">
    <location>
        <begin position="421"/>
        <end position="465"/>
    </location>
</feature>
<feature type="domain" description="NAD-dependent epimerase/dehydratase" evidence="3">
    <location>
        <begin position="177"/>
        <end position="385"/>
    </location>
</feature>
<dbReference type="Gene3D" id="3.40.50.720">
    <property type="entry name" value="NAD(P)-binding Rossmann-like Domain"/>
    <property type="match status" value="1"/>
</dbReference>
<evidence type="ECO:0000259" key="4">
    <source>
        <dbReference type="Pfam" id="PF08338"/>
    </source>
</evidence>
<dbReference type="InterPro" id="IPR036291">
    <property type="entry name" value="NAD(P)-bd_dom_sf"/>
</dbReference>
<dbReference type="InterPro" id="IPR010099">
    <property type="entry name" value="SDR39U1"/>
</dbReference>
<dbReference type="Pfam" id="PF08338">
    <property type="entry name" value="DUF1731"/>
    <property type="match status" value="1"/>
</dbReference>
<reference evidence="5 6" key="1">
    <citation type="submission" date="2017-10" db="EMBL/GenBank/DDBJ databases">
        <title>Genome sequence of Caulobacter mirabilis FWC38.</title>
        <authorList>
            <person name="Fiebig A."/>
            <person name="Crosson S."/>
        </authorList>
    </citation>
    <scope>NUCLEOTIDE SEQUENCE [LARGE SCALE GENOMIC DNA]</scope>
    <source>
        <strain evidence="5 6">FWC 38</strain>
    </source>
</reference>
<gene>
    <name evidence="5" type="ORF">CSW64_18965</name>
</gene>
<feature type="transmembrane region" description="Helical" evidence="2">
    <location>
        <begin position="136"/>
        <end position="153"/>
    </location>
</feature>
<proteinExistence type="inferred from homology"/>
<comment type="similarity">
    <text evidence="1">Belongs to the NAD(P)-dependent epimerase/dehydratase family. SDR39U1 subfamily.</text>
</comment>
<keyword evidence="2" id="KW-0812">Transmembrane</keyword>
<dbReference type="PANTHER" id="PTHR11092:SF0">
    <property type="entry name" value="EPIMERASE FAMILY PROTEIN SDR39U1"/>
    <property type="match status" value="1"/>
</dbReference>
<evidence type="ECO:0000259" key="3">
    <source>
        <dbReference type="Pfam" id="PF01370"/>
    </source>
</evidence>
<accession>A0A2D2B223</accession>
<dbReference type="InterPro" id="IPR001509">
    <property type="entry name" value="Epimerase_deHydtase"/>
</dbReference>
<dbReference type="PANTHER" id="PTHR11092">
    <property type="entry name" value="SUGAR NUCLEOTIDE EPIMERASE RELATED"/>
    <property type="match status" value="1"/>
</dbReference>
<feature type="transmembrane region" description="Helical" evidence="2">
    <location>
        <begin position="105"/>
        <end position="124"/>
    </location>
</feature>
<dbReference type="OrthoDB" id="9801056at2"/>
<protein>
    <submittedName>
        <fullName evidence="5">TIGR01777 family protein</fullName>
    </submittedName>
</protein>